<evidence type="ECO:0000256" key="2">
    <source>
        <dbReference type="ARBA" id="ARBA00022679"/>
    </source>
</evidence>
<dbReference type="SUPFAM" id="SSF53335">
    <property type="entry name" value="S-adenosyl-L-methionine-dependent methyltransferases"/>
    <property type="match status" value="1"/>
</dbReference>
<proteinExistence type="predicted"/>
<dbReference type="PANTHER" id="PTHR43712:SF12">
    <property type="entry name" value="STERIGMATOCYSTIN 8-O-METHYLTRANSFERASE"/>
    <property type="match status" value="1"/>
</dbReference>
<name>A0A9N9YR26_9HYPO</name>
<dbReference type="InterPro" id="IPR016461">
    <property type="entry name" value="COMT-like"/>
</dbReference>
<evidence type="ECO:0000313" key="6">
    <source>
        <dbReference type="Proteomes" id="UP000696573"/>
    </source>
</evidence>
<keyword evidence="3" id="KW-0949">S-adenosyl-L-methionine</keyword>
<dbReference type="PANTHER" id="PTHR43712">
    <property type="entry name" value="PUTATIVE (AFU_ORTHOLOGUE AFUA_4G14580)-RELATED"/>
    <property type="match status" value="1"/>
</dbReference>
<protein>
    <recommendedName>
        <fullName evidence="4">O-methyltransferase C-terminal domain-containing protein</fullName>
    </recommendedName>
</protein>
<dbReference type="Proteomes" id="UP000696573">
    <property type="component" value="Unassembled WGS sequence"/>
</dbReference>
<keyword evidence="1" id="KW-0489">Methyltransferase</keyword>
<sequence>MANQSPSLKSLAETISQTANALAAKLEQDGFPAPSFAEDGLADYPKMPELMGIRMTLLDAVADLQRLALGPMDSNFLVPILVGDPGSLNYDATAIDILNQFNFWDAIPLGGSATYAEIATKVNLPESLVRRILKYATTNRIFAPAPGKPESVVHTSISAAPAKNPLLRSWIRHNFEEARPGAVHMPESFRKFSAGKEHPSEEPAESGFSTANVDHLDKPENFWDYMARDVEGKPKGWRADEFAASMKAAASASAIKVEDLLKTGYDWPKLGDVTVVDIGGSGGHDALVLTEAFPNLKKYVVQDLPEVEASFTERIPEDKRNRIKFEPHDFFKPQETKGDVYILKTILHDWPDKYAAQILNHLVTHLESGSRLLLVEAIAPPDITQLPFNTLARMMGAADFQMLNAFNSLERSIDDWKGLLAKVDERLEITYTSLVPGSLHNFIEIQIRA</sequence>
<keyword evidence="2" id="KW-0808">Transferase</keyword>
<dbReference type="InterPro" id="IPR001077">
    <property type="entry name" value="COMT_C"/>
</dbReference>
<evidence type="ECO:0000259" key="4">
    <source>
        <dbReference type="Pfam" id="PF00891"/>
    </source>
</evidence>
<dbReference type="SUPFAM" id="SSF46785">
    <property type="entry name" value="Winged helix' DNA-binding domain"/>
    <property type="match status" value="1"/>
</dbReference>
<organism evidence="5 6">
    <name type="scientific">Clonostachys rhizophaga</name>
    <dbReference type="NCBI Taxonomy" id="160324"/>
    <lineage>
        <taxon>Eukaryota</taxon>
        <taxon>Fungi</taxon>
        <taxon>Dikarya</taxon>
        <taxon>Ascomycota</taxon>
        <taxon>Pezizomycotina</taxon>
        <taxon>Sordariomycetes</taxon>
        <taxon>Hypocreomycetidae</taxon>
        <taxon>Hypocreales</taxon>
        <taxon>Bionectriaceae</taxon>
        <taxon>Clonostachys</taxon>
    </lineage>
</organism>
<dbReference type="Gene3D" id="3.40.50.150">
    <property type="entry name" value="Vaccinia Virus protein VP39"/>
    <property type="match status" value="1"/>
</dbReference>
<evidence type="ECO:0000256" key="1">
    <source>
        <dbReference type="ARBA" id="ARBA00022603"/>
    </source>
</evidence>
<dbReference type="InterPro" id="IPR029063">
    <property type="entry name" value="SAM-dependent_MTases_sf"/>
</dbReference>
<feature type="domain" description="O-methyltransferase C-terminal" evidence="4">
    <location>
        <begin position="243"/>
        <end position="421"/>
    </location>
</feature>
<comment type="caution">
    <text evidence="5">The sequence shown here is derived from an EMBL/GenBank/DDBJ whole genome shotgun (WGS) entry which is preliminary data.</text>
</comment>
<dbReference type="AlphaFoldDB" id="A0A9N9YR26"/>
<dbReference type="GO" id="GO:0032259">
    <property type="term" value="P:methylation"/>
    <property type="evidence" value="ECO:0007669"/>
    <property type="project" value="UniProtKB-KW"/>
</dbReference>
<dbReference type="InterPro" id="IPR036390">
    <property type="entry name" value="WH_DNA-bd_sf"/>
</dbReference>
<gene>
    <name evidence="5" type="ORF">CRHIZ90672A_00008574</name>
</gene>
<dbReference type="OrthoDB" id="1606438at2759"/>
<reference evidence="5" key="1">
    <citation type="submission" date="2021-10" db="EMBL/GenBank/DDBJ databases">
        <authorList>
            <person name="Piombo E."/>
        </authorList>
    </citation>
    <scope>NUCLEOTIDE SEQUENCE</scope>
</reference>
<evidence type="ECO:0000256" key="3">
    <source>
        <dbReference type="ARBA" id="ARBA00022691"/>
    </source>
</evidence>
<dbReference type="Gene3D" id="1.10.10.10">
    <property type="entry name" value="Winged helix-like DNA-binding domain superfamily/Winged helix DNA-binding domain"/>
    <property type="match status" value="1"/>
</dbReference>
<accession>A0A9N9YR26</accession>
<dbReference type="PROSITE" id="PS51683">
    <property type="entry name" value="SAM_OMT_II"/>
    <property type="match status" value="1"/>
</dbReference>
<dbReference type="InterPro" id="IPR036388">
    <property type="entry name" value="WH-like_DNA-bd_sf"/>
</dbReference>
<dbReference type="EMBL" id="CABFNQ020000715">
    <property type="protein sequence ID" value="CAH0025869.1"/>
    <property type="molecule type" value="Genomic_DNA"/>
</dbReference>
<evidence type="ECO:0000313" key="5">
    <source>
        <dbReference type="EMBL" id="CAH0025869.1"/>
    </source>
</evidence>
<dbReference type="GO" id="GO:0008171">
    <property type="term" value="F:O-methyltransferase activity"/>
    <property type="evidence" value="ECO:0007669"/>
    <property type="project" value="InterPro"/>
</dbReference>
<dbReference type="Pfam" id="PF00891">
    <property type="entry name" value="Methyltransf_2"/>
    <property type="match status" value="1"/>
</dbReference>
<keyword evidence="6" id="KW-1185">Reference proteome</keyword>